<feature type="compositionally biased region" description="Polar residues" evidence="1">
    <location>
        <begin position="101"/>
        <end position="141"/>
    </location>
</feature>
<gene>
    <name evidence="3" type="ORF">N7494_008322</name>
</gene>
<dbReference type="PANTHER" id="PTHR36102">
    <property type="entry name" value="CHROMOSOME 10, WHOLE GENOME SHOTGUN SEQUENCE"/>
    <property type="match status" value="1"/>
</dbReference>
<feature type="domain" description="Subtelomeric hrmA-associated cluster protein AFUB-079030/YDR124W-like helical bundle" evidence="2">
    <location>
        <begin position="200"/>
        <end position="333"/>
    </location>
</feature>
<dbReference type="Proteomes" id="UP001220324">
    <property type="component" value="Unassembled WGS sequence"/>
</dbReference>
<evidence type="ECO:0000313" key="3">
    <source>
        <dbReference type="EMBL" id="KAJ5538843.1"/>
    </source>
</evidence>
<sequence length="528" mass="59312">MLPGCMPSCSSQLAAWSPFPSNSLAKLEFYPQVLSFGYMVPPAMSNQHDELAHPHFALIYIDRDGNLRHEASPSIANSREAILSPRVTDAFLQAVARSGESGPSRSSFEVESGASVSPPRTASRQGLLPTQVSQVSPGTESRNMERHRLVVPAPQDPTMWPAQQQEPWPSQWSRSPQTQRAQPWNEEISIASPNKSLISIRDKEFLRRYYEKVFQNLQQTNCRVLAKAYVKLVEPRKQVNYPYNGRKIVDGRTQQLNPEETKPPWWPAGVSHREPDHLPKAERVRLLVYLLCELRTTYGITARRLREADQPIRRQITPVERLQMMDELYEVREEEEKFLDGKTDGKTLVSIARANLPDPVDSPSSRRTSPNEEKPTQEPHFETMCIRSGPTRTPKDPKTTYAASDVSANVSPIPLPLSHSPINYIKPEPSINRVGDATQAAMAAQDLKRKRQCVGTGVPVPTSTAPNPSPNPLEYYAPVYVGAPPYMPESYHELHGFPAQAESTPAQPPTESFGEDMDSSTFPFYFQY</sequence>
<dbReference type="InterPro" id="IPR021264">
    <property type="entry name" value="AFUB_079030/YDR124W-like"/>
</dbReference>
<evidence type="ECO:0000256" key="1">
    <source>
        <dbReference type="SAM" id="MobiDB-lite"/>
    </source>
</evidence>
<evidence type="ECO:0000259" key="2">
    <source>
        <dbReference type="Pfam" id="PF11001"/>
    </source>
</evidence>
<comment type="caution">
    <text evidence="3">The sequence shown here is derived from an EMBL/GenBank/DDBJ whole genome shotgun (WGS) entry which is preliminary data.</text>
</comment>
<protein>
    <recommendedName>
        <fullName evidence="2">Subtelomeric hrmA-associated cluster protein AFUB-079030/YDR124W-like helical bundle domain-containing protein</fullName>
    </recommendedName>
</protein>
<dbReference type="PANTHER" id="PTHR36102:SF1">
    <property type="entry name" value="YDR124W-LIKE HELICAL BUNDLE DOMAIN-CONTAINING PROTEIN"/>
    <property type="match status" value="1"/>
</dbReference>
<organism evidence="3 4">
    <name type="scientific">Penicillium frequentans</name>
    <dbReference type="NCBI Taxonomy" id="3151616"/>
    <lineage>
        <taxon>Eukaryota</taxon>
        <taxon>Fungi</taxon>
        <taxon>Dikarya</taxon>
        <taxon>Ascomycota</taxon>
        <taxon>Pezizomycotina</taxon>
        <taxon>Eurotiomycetes</taxon>
        <taxon>Eurotiomycetidae</taxon>
        <taxon>Eurotiales</taxon>
        <taxon>Aspergillaceae</taxon>
        <taxon>Penicillium</taxon>
    </lineage>
</organism>
<name>A0AAD6GDI6_9EURO</name>
<dbReference type="InterPro" id="IPR047092">
    <property type="entry name" value="AFUB_07903/YDR124W-like_hel"/>
</dbReference>
<feature type="region of interest" description="Disordered" evidence="1">
    <location>
        <begin position="98"/>
        <end position="143"/>
    </location>
</feature>
<proteinExistence type="predicted"/>
<dbReference type="EMBL" id="JAQIZZ010000006">
    <property type="protein sequence ID" value="KAJ5538843.1"/>
    <property type="molecule type" value="Genomic_DNA"/>
</dbReference>
<feature type="region of interest" description="Disordered" evidence="1">
    <location>
        <begin position="352"/>
        <end position="400"/>
    </location>
</feature>
<evidence type="ECO:0000313" key="4">
    <source>
        <dbReference type="Proteomes" id="UP001220324"/>
    </source>
</evidence>
<feature type="compositionally biased region" description="Basic and acidic residues" evidence="1">
    <location>
        <begin position="369"/>
        <end position="381"/>
    </location>
</feature>
<accession>A0AAD6GDI6</accession>
<reference evidence="3 4" key="1">
    <citation type="journal article" date="2023" name="IMA Fungus">
        <title>Comparative genomic study of the Penicillium genus elucidates a diverse pangenome and 15 lateral gene transfer events.</title>
        <authorList>
            <person name="Petersen C."/>
            <person name="Sorensen T."/>
            <person name="Nielsen M.R."/>
            <person name="Sondergaard T.E."/>
            <person name="Sorensen J.L."/>
            <person name="Fitzpatrick D.A."/>
            <person name="Frisvad J.C."/>
            <person name="Nielsen K.L."/>
        </authorList>
    </citation>
    <scope>NUCLEOTIDE SEQUENCE [LARGE SCALE GENOMIC DNA]</scope>
    <source>
        <strain evidence="3 4">IBT 35679</strain>
    </source>
</reference>
<keyword evidence="4" id="KW-1185">Reference proteome</keyword>
<dbReference type="AlphaFoldDB" id="A0AAD6GDI6"/>
<dbReference type="Pfam" id="PF11001">
    <property type="entry name" value="AFUB_07903_YDR124W_hel"/>
    <property type="match status" value="1"/>
</dbReference>